<evidence type="ECO:0000256" key="1">
    <source>
        <dbReference type="SAM" id="MobiDB-lite"/>
    </source>
</evidence>
<evidence type="ECO:0000313" key="3">
    <source>
        <dbReference type="Proteomes" id="UP000001949"/>
    </source>
</evidence>
<proteinExistence type="predicted"/>
<dbReference type="eggNOG" id="ENOG502QWGN">
    <property type="taxonomic scope" value="Eukaryota"/>
</dbReference>
<reference evidence="2 3" key="1">
    <citation type="journal article" date="2005" name="Science">
        <title>Genome sequence of Theileria parva, a bovine pathogen that transforms lymphocytes.</title>
        <authorList>
            <person name="Gardner M.J."/>
            <person name="Bishop R."/>
            <person name="Shah T."/>
            <person name="de Villiers E.P."/>
            <person name="Carlton J.M."/>
            <person name="Hall N."/>
            <person name="Ren Q."/>
            <person name="Paulsen I.T."/>
            <person name="Pain A."/>
            <person name="Berriman M."/>
            <person name="Wilson R.J.M."/>
            <person name="Sato S."/>
            <person name="Ralph S.A."/>
            <person name="Mann D.J."/>
            <person name="Xiong Z."/>
            <person name="Shallom S.J."/>
            <person name="Weidman J."/>
            <person name="Jiang L."/>
            <person name="Lynn J."/>
            <person name="Weaver B."/>
            <person name="Shoaibi A."/>
            <person name="Domingo A.R."/>
            <person name="Wasawo D."/>
            <person name="Crabtree J."/>
            <person name="Wortman J.R."/>
            <person name="Haas B."/>
            <person name="Angiuoli S.V."/>
            <person name="Creasy T.H."/>
            <person name="Lu C."/>
            <person name="Suh B."/>
            <person name="Silva J.C."/>
            <person name="Utterback T.R."/>
            <person name="Feldblyum T.V."/>
            <person name="Pertea M."/>
            <person name="Allen J."/>
            <person name="Nierman W.C."/>
            <person name="Taracha E.L.N."/>
            <person name="Salzberg S.L."/>
            <person name="White O.R."/>
            <person name="Fitzhugh H.A."/>
            <person name="Morzaria S."/>
            <person name="Venter J.C."/>
            <person name="Fraser C.M."/>
            <person name="Nene V."/>
        </authorList>
    </citation>
    <scope>NUCLEOTIDE SEQUENCE [LARGE SCALE GENOMIC DNA]</scope>
    <source>
        <strain evidence="2 3">Muguga</strain>
    </source>
</reference>
<dbReference type="Proteomes" id="UP000001949">
    <property type="component" value="Unassembled WGS sequence"/>
</dbReference>
<feature type="compositionally biased region" description="Polar residues" evidence="1">
    <location>
        <begin position="1785"/>
        <end position="1802"/>
    </location>
</feature>
<dbReference type="OMA" id="LDTKFSH"/>
<feature type="compositionally biased region" description="Low complexity" evidence="1">
    <location>
        <begin position="277"/>
        <end position="296"/>
    </location>
</feature>
<dbReference type="EMBL" id="AAGK01000002">
    <property type="protein sequence ID" value="EAN32989.1"/>
    <property type="molecule type" value="Genomic_DNA"/>
</dbReference>
<dbReference type="VEuPathDB" id="PiroplasmaDB:TpMuguga_02g00706"/>
<feature type="region of interest" description="Disordered" evidence="1">
    <location>
        <begin position="1828"/>
        <end position="1849"/>
    </location>
</feature>
<feature type="region of interest" description="Disordered" evidence="1">
    <location>
        <begin position="2374"/>
        <end position="2407"/>
    </location>
</feature>
<comment type="caution">
    <text evidence="2">The sequence shown here is derived from an EMBL/GenBank/DDBJ whole genome shotgun (WGS) entry which is preliminary data.</text>
</comment>
<feature type="region of interest" description="Disordered" evidence="1">
    <location>
        <begin position="1774"/>
        <end position="1802"/>
    </location>
</feature>
<feature type="region of interest" description="Disordered" evidence="1">
    <location>
        <begin position="1867"/>
        <end position="1895"/>
    </location>
</feature>
<feature type="region of interest" description="Disordered" evidence="1">
    <location>
        <begin position="262"/>
        <end position="296"/>
    </location>
</feature>
<feature type="compositionally biased region" description="Low complexity" evidence="1">
    <location>
        <begin position="1881"/>
        <end position="1895"/>
    </location>
</feature>
<dbReference type="RefSeq" id="XP_765272.1">
    <property type="nucleotide sequence ID" value="XM_760179.1"/>
</dbReference>
<protein>
    <submittedName>
        <fullName evidence="2">Uncharacterized protein</fullName>
    </submittedName>
</protein>
<feature type="compositionally biased region" description="Polar residues" evidence="1">
    <location>
        <begin position="2871"/>
        <end position="2887"/>
    </location>
</feature>
<sequence length="2901" mass="323302">MPLLVEFDLKGGTREYLTYNFETNNWLNDTVTTVRAKLNVLKENLGVPLVLDLGNRPSSNDMTYTTNDVLVRVTAADNSNTGFPKYTHRFTTGKSHFVGSFLNAGAPQMGLPVVRLNELSVYFSDDVPLLLEMNLTLSGGSGNKFVYYTTNGFGFWTKALLGPELKTPAALLKKLVADNKKLVADNDKYVVDVSSKNNYLSVGKLLTVTKADSTNFQGYEVFVHKAKNNAPFKFEKLSVAGKDVKSEGVDLQEGASAATVYCAPGAPKPQNAPSTDAGQQPQGSQQPPQQAVQQPVQSLQQKVAFANYYAYNGETGLWKKTALDSNAGSDTNAALNKMLETSKASLGSVTLDVGHSVGTYKSGPVTVVVTSEPLDTRRQTLYDKMVHELSTPFTLGKLKSFDFGLRLARIKQGTTEESEDFTLKDVVLKKAEVYVYKYVPLGIRLFLNDGTMHYFLNSVNRPSWLLFTPEANKSLLSYLDTVRARLNTVSSLDVCRKLTSGSATTYELPRDAGTEKVQVTLSTMEVSKPGLTGLTHKFTDDVKLSALNCNGKLLTGLDYTAVRNVHVYYRGAVPAVVKTNSDPRYFRSDGTGLLSLHPLPQGANDLTAEQVGNLLNEVSEDLGPVLELNLQAKSTYIAGGTSVNVTSKQLNSEWNVYTHSVPETAQKFTVSKFLKGTEDVNGLPTSSTYSSVLVGLKGDVPHVLALKTVSNPRYVWYVFNKYKWLFDYDSDELPDDSELLGYMLDVEDGLDNEYDFELAPGLHSDSFALDYHDLYLGLESYTYLSYLPFSKKFPFLVKSLMYDSVPLELPGLNSQHLKWLSVYTLWKAPVVFNAFTHDNKHLFYENTSEGVWKKFELAELSEKTLYAKLKEVKDRASSSFSPELTMKESYKKYGFSVDVSVSDVDGVSGFKKYVHKLPRSADETRDKPFTVPSLSYNYVPLNVVMPKGTMTQLEVFQNSDGVPLGVYFLATLTTVTPATEGSESSSTTKQSHNYFFNTSGQWVAHDKTDAALQVEVLKTKLTAANETLDFYVEVDLVHKLPYVFSKDVKVKPATGSVGEGATEKKAVDFLVTFNPRPFYKYTTYTHVPQVRVGTDPVKTQDFAPFVTAFKEKGTVLKGFDLLKVVKFTVYWLDDSYPVFVHVTTSNSSKYFGRKDSGLWVPLKTATNALDDVALFELLSMARKNFAYSADVELTGGLAAGYWERYFTNGLAMKVVDQGLVGQTFKSYLHSSASVFSPTFKLMNFNLWGRFVYKVPDLGYTHFVRVVTDLQDFPLLMEVGSSLYNTRNGPLRYYYFQYFPDPNFGWLVHTLLESKTKLNEEGLLNLLKFMVNHSPNVHTLVLDKKANYNSKTDQNVTVSKDNTSLPESKFEVWTHTLSDQSSFKTLLLEVNGKRVVLVNKVLKFKLAKVYWLSGVPVHVELEHADQKGTAKNVEDRLHYFWTNGDVWNKLLDPLVTNETPVAGLHDVLLPYYTTHVTLDLGKRLKSHMTGRPTQLQMVEYKHENFDLPEEMVGYLLFSDETGVKLDKVMNHGFDFARWNLPLPKNNVYRAVVYSPDYFYSPVFLELLSKSPAPEPGENNAMVEHYHYYYPTSAGNWVFLNTDEKKLDLGHLRLKLESFTNPLPVLLDLAKKNGTYGLNELAVTKTMLHSTNPYAKYVHKLTNNESFLTGKWVFGGLVLSKLPLVRAKSVSVYFYQDLVPLLVEVVDDGLVRHFSVDAKGFWLPDFVLPTAVLSYLDYLVNDLMLFGKSTDEWVPQLYNKFLSEFELVPELPAPKSTVPAQAGASGQPASNAAQTGSAQLPSGTTGVQVATSAVTTTLVRAGTASEQRTGVLRTVTSQERQQTSNVESTGQVAQVTAALSGSVVQSMAGTKAGAGGADSTQSTAAGTPRAEAAAAVPTVKATTGADGVSGSSNSVLPLSTAAPARKPRRSFRPVALDFDKLFFAYVSLGKFVVVKRFEYVPYGYNFSRHSLLGVKSLFDKFFLNDRMYSVSYYSTLPVNKRKVSSLGFYSWADNPLLLKLGFDNKTPKFFSFDKTADSWNAHNVVNLDEELEDLNNKLNDAFVFELSKPLKVEYRYYNNTAYRTSLTSTSENSAFFSVTYKTYRYRPSTSNLVDDVYTRLKFKVAKLRLNGVDLSVDGLPVDMSFYMLKVHSSKSLGKPLVLVLSDYKPVAGTDGVLVTTVTESTQMNTHYHYHLNAEGSWTFFVPEGDNGVNNKLVELEKAFAVRKTLDLAVVTGAATSVWYKTKHEDFTVDRVFLQLLRPHSPPVSESGESSAPQFKVVDPLLGLPVKTELPGSGLFLNVPLAPYKVPVGPELGEGFELYLHHKPYFLHSAASAPQQRVMSAVGQADAPVHPTPEVAAAVGALSASLGQDVSVSSPAEAVPPAAEAPPSNAEPRSAAAPQAQAPTPTPTGVVKFQKFLLNDLWLSGFPLDFAAPFEPLADGYAGLTVFYQKNSNNPFMFALFAPLENSGSLDKAFYHVWVNRDLKWVKTTELQEFYKLMRSVELRLDLSEFSEVLPKFTQMLTKFSNESKTLLTNPFRLDLNQDDRVTFGDVVVDRDADVLPDLNLVKVTFTPSLTMGDSNAANFTLEKVTNFKNNYAGFRFPLFGVVRVNVYFRNEPDRYAKVPVLMEFVQKASESGANKLNHSFYAYQGGNEWKFYFMSLNKLEDHEVSDLVNYQLYQFYRVSKLRENALLLDLDTKFSHMNWGRFVDSVEFYHDPTPNAPLSPVPEGFLLYRHSMATENTTFTLPFFKLQGHVKETGFKLPFAQYFVYYKVGEHVPFVFALAQCDNVDRQPTHHWYFVKQGDYVKFKFAEDVDPDNKDSKTKVAEKFKELLNSPPAPLNEPDTLNSLPTGTSLTFPTFPLTDPRVLSKPSNGVPTQSAPKSYNLSGELDVGDDSNSWF</sequence>
<accession>Q4N4D4</accession>
<name>Q4N4D4_THEPA</name>
<evidence type="ECO:0000313" key="2">
    <source>
        <dbReference type="EMBL" id="EAN32989.1"/>
    </source>
</evidence>
<dbReference type="KEGG" id="tpv:TP02_0706"/>
<dbReference type="STRING" id="5875.Q4N4D4"/>
<organism evidence="2 3">
    <name type="scientific">Theileria parva</name>
    <name type="common">East coast fever infection agent</name>
    <dbReference type="NCBI Taxonomy" id="5875"/>
    <lineage>
        <taxon>Eukaryota</taxon>
        <taxon>Sar</taxon>
        <taxon>Alveolata</taxon>
        <taxon>Apicomplexa</taxon>
        <taxon>Aconoidasida</taxon>
        <taxon>Piroplasmida</taxon>
        <taxon>Theileriidae</taxon>
        <taxon>Theileria</taxon>
    </lineage>
</organism>
<gene>
    <name evidence="2" type="ordered locus">TP02_0706</name>
</gene>
<feature type="region of interest" description="Disordered" evidence="1">
    <location>
        <begin position="2859"/>
        <end position="2901"/>
    </location>
</feature>
<feature type="compositionally biased region" description="Low complexity" evidence="1">
    <location>
        <begin position="2374"/>
        <end position="2404"/>
    </location>
</feature>
<keyword evidence="3" id="KW-1185">Reference proteome</keyword>
<dbReference type="InParanoid" id="Q4N4D4"/>
<dbReference type="GeneID" id="3501637"/>